<keyword evidence="3 9" id="KW-0227">DNA damage</keyword>
<evidence type="ECO:0000313" key="12">
    <source>
        <dbReference type="EMBL" id="OGZ33585.1"/>
    </source>
</evidence>
<dbReference type="PANTHER" id="PTHR42848">
    <property type="match status" value="1"/>
</dbReference>
<dbReference type="InterPro" id="IPR008824">
    <property type="entry name" value="RuvB-like_N"/>
</dbReference>
<keyword evidence="8 9" id="KW-0234">DNA repair</keyword>
<evidence type="ECO:0000256" key="5">
    <source>
        <dbReference type="ARBA" id="ARBA00022840"/>
    </source>
</evidence>
<feature type="binding site" evidence="9">
    <location>
        <begin position="130"/>
        <end position="132"/>
    </location>
    <ligand>
        <name>ATP</name>
        <dbReference type="ChEBI" id="CHEBI:30616"/>
    </ligand>
</feature>
<dbReference type="GO" id="GO:0016887">
    <property type="term" value="F:ATP hydrolysis activity"/>
    <property type="evidence" value="ECO:0007669"/>
    <property type="project" value="RHEA"/>
</dbReference>
<dbReference type="SMART" id="SM00382">
    <property type="entry name" value="AAA"/>
    <property type="match status" value="1"/>
</dbReference>
<dbReference type="Pfam" id="PF05491">
    <property type="entry name" value="WHD_RuvB"/>
    <property type="match status" value="1"/>
</dbReference>
<dbReference type="SUPFAM" id="SSF52540">
    <property type="entry name" value="P-loop containing nucleoside triphosphate hydrolases"/>
    <property type="match status" value="1"/>
</dbReference>
<protein>
    <recommendedName>
        <fullName evidence="9">Holliday junction branch migration complex subunit RuvB</fullName>
        <ecNumber evidence="9">3.6.4.-</ecNumber>
    </recommendedName>
</protein>
<keyword evidence="5 9" id="KW-0067">ATP-binding</keyword>
<dbReference type="AlphaFoldDB" id="A0A1G2F680"/>
<keyword evidence="12" id="KW-0347">Helicase</keyword>
<comment type="caution">
    <text evidence="9">Lacks conserved residue(s) required for the propagation of feature annotation.</text>
</comment>
<dbReference type="InterPro" id="IPR041445">
    <property type="entry name" value="AAA_lid_4"/>
</dbReference>
<organism evidence="12 13">
    <name type="scientific">Candidatus Portnoybacteria bacterium RBG_19FT_COMBO_36_7</name>
    <dbReference type="NCBI Taxonomy" id="1801992"/>
    <lineage>
        <taxon>Bacteria</taxon>
        <taxon>Candidatus Portnoyibacteriota</taxon>
    </lineage>
</organism>
<feature type="binding site" evidence="9">
    <location>
        <position position="67"/>
    </location>
    <ligand>
        <name>ATP</name>
        <dbReference type="ChEBI" id="CHEBI:30616"/>
    </ligand>
</feature>
<name>A0A1G2F680_9BACT</name>
<dbReference type="InterPro" id="IPR036388">
    <property type="entry name" value="WH-like_DNA-bd_sf"/>
</dbReference>
<dbReference type="HAMAP" id="MF_00016">
    <property type="entry name" value="DNA_HJ_migration_RuvB"/>
    <property type="match status" value="1"/>
</dbReference>
<evidence type="ECO:0000256" key="6">
    <source>
        <dbReference type="ARBA" id="ARBA00023125"/>
    </source>
</evidence>
<keyword evidence="2 9" id="KW-0547">Nucleotide-binding</keyword>
<dbReference type="STRING" id="1801992.A2Y98_01470"/>
<gene>
    <name evidence="9" type="primary">ruvB</name>
    <name evidence="12" type="ORF">A2Y98_01470</name>
</gene>
<dbReference type="InterPro" id="IPR003593">
    <property type="entry name" value="AAA+_ATPase"/>
</dbReference>
<feature type="domain" description="AAA+ ATPase" evidence="11">
    <location>
        <begin position="53"/>
        <end position="186"/>
    </location>
</feature>
<feature type="binding site" evidence="9">
    <location>
        <position position="68"/>
    </location>
    <ligand>
        <name>Mg(2+)</name>
        <dbReference type="ChEBI" id="CHEBI:18420"/>
    </ligand>
</feature>
<comment type="caution">
    <text evidence="12">The sequence shown here is derived from an EMBL/GenBank/DDBJ whole genome shotgun (WGS) entry which is preliminary data.</text>
</comment>
<feature type="binding site" evidence="9">
    <location>
        <position position="173"/>
    </location>
    <ligand>
        <name>ATP</name>
        <dbReference type="ChEBI" id="CHEBI:30616"/>
    </ligand>
</feature>
<feature type="region of interest" description="Head domain (RuvB-H)" evidence="9">
    <location>
        <begin position="257"/>
        <end position="340"/>
    </location>
</feature>
<dbReference type="InterPro" id="IPR036390">
    <property type="entry name" value="WH_DNA-bd_sf"/>
</dbReference>
<accession>A0A1G2F680</accession>
<dbReference type="Pfam" id="PF17864">
    <property type="entry name" value="AAA_lid_4"/>
    <property type="match status" value="1"/>
</dbReference>
<keyword evidence="1 9" id="KW-0963">Cytoplasm</keyword>
<dbReference type="EC" id="3.6.4.-" evidence="9"/>
<dbReference type="NCBIfam" id="TIGR00635">
    <property type="entry name" value="ruvB"/>
    <property type="match status" value="1"/>
</dbReference>
<evidence type="ECO:0000256" key="3">
    <source>
        <dbReference type="ARBA" id="ARBA00022763"/>
    </source>
</evidence>
<dbReference type="Gene3D" id="1.10.8.60">
    <property type="match status" value="1"/>
</dbReference>
<dbReference type="GO" id="GO:0006310">
    <property type="term" value="P:DNA recombination"/>
    <property type="evidence" value="ECO:0007669"/>
    <property type="project" value="UniProtKB-UniRule"/>
</dbReference>
<feature type="binding site" evidence="9">
    <location>
        <position position="64"/>
    </location>
    <ligand>
        <name>ATP</name>
        <dbReference type="ChEBI" id="CHEBI:30616"/>
    </ligand>
</feature>
<evidence type="ECO:0000256" key="1">
    <source>
        <dbReference type="ARBA" id="ARBA00022490"/>
    </source>
</evidence>
<feature type="binding site" evidence="9">
    <location>
        <position position="220"/>
    </location>
    <ligand>
        <name>ATP</name>
        <dbReference type="ChEBI" id="CHEBI:30616"/>
    </ligand>
</feature>
<feature type="region of interest" description="Disordered" evidence="10">
    <location>
        <begin position="1"/>
        <end position="24"/>
    </location>
</feature>
<keyword evidence="7 9" id="KW-0233">DNA recombination</keyword>
<evidence type="ECO:0000256" key="8">
    <source>
        <dbReference type="ARBA" id="ARBA00023204"/>
    </source>
</evidence>
<dbReference type="Pfam" id="PF05496">
    <property type="entry name" value="RuvB_N"/>
    <property type="match status" value="1"/>
</dbReference>
<comment type="similarity">
    <text evidence="9">Belongs to the RuvB family.</text>
</comment>
<feature type="binding site" evidence="9">
    <location>
        <position position="183"/>
    </location>
    <ligand>
        <name>ATP</name>
        <dbReference type="ChEBI" id="CHEBI:30616"/>
    </ligand>
</feature>
<dbReference type="Gene3D" id="1.10.10.10">
    <property type="entry name" value="Winged helix-like DNA-binding domain superfamily/Winged helix DNA-binding domain"/>
    <property type="match status" value="1"/>
</dbReference>
<reference evidence="12 13" key="1">
    <citation type="journal article" date="2016" name="Nat. Commun.">
        <title>Thousands of microbial genomes shed light on interconnected biogeochemical processes in an aquifer system.</title>
        <authorList>
            <person name="Anantharaman K."/>
            <person name="Brown C.T."/>
            <person name="Hug L.A."/>
            <person name="Sharon I."/>
            <person name="Castelle C.J."/>
            <person name="Probst A.J."/>
            <person name="Thomas B.C."/>
            <person name="Singh A."/>
            <person name="Wilkins M.J."/>
            <person name="Karaoz U."/>
            <person name="Brodie E.L."/>
            <person name="Williams K.H."/>
            <person name="Hubbard S.S."/>
            <person name="Banfield J.F."/>
        </authorList>
    </citation>
    <scope>NUCLEOTIDE SEQUENCE [LARGE SCALE GENOMIC DNA]</scope>
</reference>
<dbReference type="GO" id="GO:0000400">
    <property type="term" value="F:four-way junction DNA binding"/>
    <property type="evidence" value="ECO:0007669"/>
    <property type="project" value="UniProtKB-UniRule"/>
</dbReference>
<dbReference type="GO" id="GO:0005737">
    <property type="term" value="C:cytoplasm"/>
    <property type="evidence" value="ECO:0007669"/>
    <property type="project" value="UniProtKB-SubCell"/>
</dbReference>
<dbReference type="Gene3D" id="3.40.50.300">
    <property type="entry name" value="P-loop containing nucleotide triphosphate hydrolases"/>
    <property type="match status" value="1"/>
</dbReference>
<feature type="binding site" evidence="9">
    <location>
        <position position="23"/>
    </location>
    <ligand>
        <name>ATP</name>
        <dbReference type="ChEBI" id="CHEBI:30616"/>
    </ligand>
</feature>
<evidence type="ECO:0000256" key="2">
    <source>
        <dbReference type="ARBA" id="ARBA00022741"/>
    </source>
</evidence>
<feature type="binding site" evidence="9">
    <location>
        <position position="69"/>
    </location>
    <ligand>
        <name>ATP</name>
        <dbReference type="ChEBI" id="CHEBI:30616"/>
    </ligand>
</feature>
<dbReference type="NCBIfam" id="NF000868">
    <property type="entry name" value="PRK00080.1"/>
    <property type="match status" value="1"/>
</dbReference>
<dbReference type="GO" id="GO:0009378">
    <property type="term" value="F:four-way junction helicase activity"/>
    <property type="evidence" value="ECO:0007669"/>
    <property type="project" value="InterPro"/>
</dbReference>
<comment type="catalytic activity">
    <reaction evidence="9">
        <text>ATP + H2O = ADP + phosphate + H(+)</text>
        <dbReference type="Rhea" id="RHEA:13065"/>
        <dbReference type="ChEBI" id="CHEBI:15377"/>
        <dbReference type="ChEBI" id="CHEBI:15378"/>
        <dbReference type="ChEBI" id="CHEBI:30616"/>
        <dbReference type="ChEBI" id="CHEBI:43474"/>
        <dbReference type="ChEBI" id="CHEBI:456216"/>
    </reaction>
</comment>
<dbReference type="GO" id="GO:0005524">
    <property type="term" value="F:ATP binding"/>
    <property type="evidence" value="ECO:0007669"/>
    <property type="project" value="UniProtKB-UniRule"/>
</dbReference>
<dbReference type="CDD" id="cd00009">
    <property type="entry name" value="AAA"/>
    <property type="match status" value="1"/>
</dbReference>
<feature type="binding site" evidence="9">
    <location>
        <position position="317"/>
    </location>
    <ligand>
        <name>DNA</name>
        <dbReference type="ChEBI" id="CHEBI:16991"/>
    </ligand>
</feature>
<comment type="function">
    <text evidence="9">The RuvA-RuvB-RuvC complex processes Holliday junction (HJ) DNA during genetic recombination and DNA repair, while the RuvA-RuvB complex plays an important role in the rescue of blocked DNA replication forks via replication fork reversal (RFR). RuvA specifically binds to HJ cruciform DNA, conferring on it an open structure. The RuvB hexamer acts as an ATP-dependent pump, pulling dsDNA into and through the RuvAB complex. RuvB forms 2 homohexamers on either side of HJ DNA bound by 1 or 2 RuvA tetramers; 4 subunits per hexamer contact DNA at a time. Coordinated motions by a converter formed by DNA-disengaged RuvB subunits stimulates ATP hydrolysis and nucleotide exchange. Immobilization of the converter enables RuvB to convert the ATP-contained energy into a lever motion, pulling 2 nucleotides of DNA out of the RuvA tetramer per ATP hydrolyzed, thus driving DNA branch migration. The RuvB motors rotate together with the DNA substrate, which together with the progressing nucleotide cycle form the mechanistic basis for DNA recombination by continuous HJ branch migration. Branch migration allows RuvC to scan DNA until it finds its consensus sequence, where it cleaves and resolves cruciform DNA.</text>
</comment>
<dbReference type="InterPro" id="IPR004605">
    <property type="entry name" value="DNA_helicase_Holl-junc_RuvB"/>
</dbReference>
<comment type="domain">
    <text evidence="9">Has 3 domains, the large (RuvB-L) and small ATPase (RuvB-S) domains and the C-terminal head (RuvB-H) domain. The head domain binds DNA, while the ATPase domains jointly bind ATP, ADP or are empty depending on the state of the subunit in the translocation cycle. During a single DNA translocation step the structure of each domain remains the same, but their relative positions change.</text>
</comment>
<evidence type="ECO:0000259" key="11">
    <source>
        <dbReference type="SMART" id="SM00382"/>
    </source>
</evidence>
<keyword evidence="6 9" id="KW-0238">DNA-binding</keyword>
<dbReference type="Proteomes" id="UP000179099">
    <property type="component" value="Unassembled WGS sequence"/>
</dbReference>
<feature type="binding site" evidence="9">
    <location>
        <position position="68"/>
    </location>
    <ligand>
        <name>ATP</name>
        <dbReference type="ChEBI" id="CHEBI:30616"/>
    </ligand>
</feature>
<comment type="subunit">
    <text evidence="9">Homohexamer. Forms an RuvA(8)-RuvB(12)-Holliday junction (HJ) complex. HJ DNA is sandwiched between 2 RuvA tetramers; dsDNA enters through RuvA and exits via RuvB. An RuvB hexamer assembles on each DNA strand where it exits the tetramer. Each RuvB hexamer is contacted by two RuvA subunits (via domain III) on 2 adjacent RuvB subunits; this complex drives branch migration. In the full resolvosome a probable DNA-RuvA(4)-RuvB(12)-RuvC(2) complex forms which resolves the HJ.</text>
</comment>
<comment type="subcellular location">
    <subcellularLocation>
        <location evidence="9">Cytoplasm</location>
    </subcellularLocation>
</comment>
<evidence type="ECO:0000313" key="13">
    <source>
        <dbReference type="Proteomes" id="UP000179099"/>
    </source>
</evidence>
<dbReference type="SUPFAM" id="SSF46785">
    <property type="entry name" value="Winged helix' DNA-binding domain"/>
    <property type="match status" value="1"/>
</dbReference>
<dbReference type="InterPro" id="IPR027417">
    <property type="entry name" value="P-loop_NTPase"/>
</dbReference>
<dbReference type="InterPro" id="IPR008823">
    <property type="entry name" value="RuvB_wg_C"/>
</dbReference>
<dbReference type="GO" id="GO:0006281">
    <property type="term" value="P:DNA repair"/>
    <property type="evidence" value="ECO:0007669"/>
    <property type="project" value="UniProtKB-UniRule"/>
</dbReference>
<evidence type="ECO:0000256" key="7">
    <source>
        <dbReference type="ARBA" id="ARBA00023172"/>
    </source>
</evidence>
<dbReference type="EMBL" id="MHMW01000028">
    <property type="protein sequence ID" value="OGZ33585.1"/>
    <property type="molecule type" value="Genomic_DNA"/>
</dbReference>
<dbReference type="PANTHER" id="PTHR42848:SF1">
    <property type="entry name" value="HOLLIDAY JUNCTION BRANCH MIGRATION COMPLEX SUBUNIT RUVB"/>
    <property type="match status" value="1"/>
</dbReference>
<feature type="binding site" evidence="9">
    <location>
        <position position="312"/>
    </location>
    <ligand>
        <name>DNA</name>
        <dbReference type="ChEBI" id="CHEBI:16991"/>
    </ligand>
</feature>
<feature type="binding site" evidence="9">
    <location>
        <position position="22"/>
    </location>
    <ligand>
        <name>ATP</name>
        <dbReference type="ChEBI" id="CHEBI:30616"/>
    </ligand>
</feature>
<evidence type="ECO:0000256" key="9">
    <source>
        <dbReference type="HAMAP-Rule" id="MF_00016"/>
    </source>
</evidence>
<keyword evidence="4 9" id="KW-0378">Hydrolase</keyword>
<sequence>MSSPHLTDPHQTNEDQTLDQTLRPRTFRDYFGQEKIKESLRILIEAAKKRKEPIEHLLLSGASGLGKTTLAHIIAYETGVGLKVTSGPAIERAGDLGSILTNLSDGDILFVDEAHRLNKLIEEVLYPAMEDFKLDIVIGKGPSARTLQLDLPRFTLIAATTRPGLLSSPLRSRFGLSFRLDFYQLADMERIINRSAKILKTDIDSAAAKIISNCCRFTPRVANRLLKRVRDFAQVKGDGRVTDQLARAALAMLEVDDLGLEPVDRQILKIIIEKFDGGPVGLQALAAATSEEEDTLEDVYEPYLMQLGFLTRTPRGRLASRQAWEHLGIKYPESYQKKLI</sequence>
<dbReference type="GO" id="GO:0048476">
    <property type="term" value="C:Holliday junction resolvase complex"/>
    <property type="evidence" value="ECO:0007669"/>
    <property type="project" value="UniProtKB-UniRule"/>
</dbReference>
<proteinExistence type="inferred from homology"/>
<evidence type="ECO:0000256" key="4">
    <source>
        <dbReference type="ARBA" id="ARBA00022801"/>
    </source>
</evidence>
<feature type="region of interest" description="Small ATPAse domain (RuvB-S)" evidence="9">
    <location>
        <begin position="184"/>
        <end position="254"/>
    </location>
</feature>
<evidence type="ECO:0000256" key="10">
    <source>
        <dbReference type="SAM" id="MobiDB-lite"/>
    </source>
</evidence>